<evidence type="ECO:0000256" key="1">
    <source>
        <dbReference type="ARBA" id="ARBA00004571"/>
    </source>
</evidence>
<keyword evidence="4 10" id="KW-0812">Transmembrane</keyword>
<evidence type="ECO:0000256" key="8">
    <source>
        <dbReference type="ARBA" id="ARBA00023170"/>
    </source>
</evidence>
<dbReference type="AlphaFoldDB" id="A0A2K2HDM2"/>
<dbReference type="Pfam" id="PF00593">
    <property type="entry name" value="TonB_dep_Rec_b-barrel"/>
    <property type="match status" value="1"/>
</dbReference>
<sequence length="704" mass="78333">MKGPVLSTGSASGSNRFCYRKGGLMTDRRSHRHRPGVLLLGMLLTALTSIPARAADHPDLTSLNLEELLNVEVTSAARRPQGIYDTAAAIYVISQEDIRRSGATSLPEILRMVPGIQVARINSSVWAVSARGLNDRFANKLLVMQDGRTLYNRIFSGVYWDAQDTVLEDIERIEVIRGPGAAIWGANAVNGVINIITKSAAATRGNLLSLTLGNENRVIVEARQGVALNENADLRVYAKGFERDSGSDARGNDNSDDWRALRGGFRFDREQAGRNHLTLQGDIYRGSVGETFTLATLSPPFSTTLTDDTDIFGGNLLGRWKEIFSATSDLSLQVFYDRAHNWDIASGQDQQTFDIDFQHRFAPTERQLVGWGLGYRHIWDHTKQGPVISFTPQDEKNDLFTAFINDQIELVPDHLRLIAGTQIEHSDYSGFEIQPTLRLLWTPRPFYTIWGAISRSVRTPSRAETGIDLRQNVVPVALLPPPLNGLPAPSLGQFSLIGNDNFDSTTAWTYELGLRCQPAAATYLELVLFHTSYEGLASVDLGTPVNEGANWLLPMVGNNRLDADSYGIELAADWMPRRWWKLQSAYTYLNVTQSLKAGAVFTGFKQRADNSPHHQLSLRSSIDFARNWEWDAGLRLVDNLPGSNVSGYLGIDTRLAWKPRPGWQLELVGQNLNDPHHPEFVSEVLNSTAIEVDRSLFLRGTWTF</sequence>
<evidence type="ECO:0000256" key="7">
    <source>
        <dbReference type="ARBA" id="ARBA00023136"/>
    </source>
</evidence>
<dbReference type="SUPFAM" id="SSF56935">
    <property type="entry name" value="Porins"/>
    <property type="match status" value="1"/>
</dbReference>
<evidence type="ECO:0000256" key="5">
    <source>
        <dbReference type="ARBA" id="ARBA00022729"/>
    </source>
</evidence>
<dbReference type="InterPro" id="IPR012910">
    <property type="entry name" value="Plug_dom"/>
</dbReference>
<evidence type="ECO:0000256" key="2">
    <source>
        <dbReference type="ARBA" id="ARBA00022448"/>
    </source>
</evidence>
<comment type="subcellular location">
    <subcellularLocation>
        <location evidence="1 10">Cell outer membrane</location>
        <topology evidence="1 10">Multi-pass membrane protein</topology>
    </subcellularLocation>
</comment>
<keyword evidence="9 10" id="KW-0998">Cell outer membrane</keyword>
<dbReference type="InterPro" id="IPR036942">
    <property type="entry name" value="Beta-barrel_TonB_sf"/>
</dbReference>
<gene>
    <name evidence="14" type="ORF">C2E25_02185</name>
</gene>
<accession>A0A2K2HDM2</accession>
<evidence type="ECO:0000256" key="6">
    <source>
        <dbReference type="ARBA" id="ARBA00023077"/>
    </source>
</evidence>
<evidence type="ECO:0000256" key="3">
    <source>
        <dbReference type="ARBA" id="ARBA00022452"/>
    </source>
</evidence>
<dbReference type="Gene3D" id="2.170.130.10">
    <property type="entry name" value="TonB-dependent receptor, plug domain"/>
    <property type="match status" value="1"/>
</dbReference>
<dbReference type="Pfam" id="PF07715">
    <property type="entry name" value="Plug"/>
    <property type="match status" value="1"/>
</dbReference>
<reference evidence="14 15" key="1">
    <citation type="journal article" date="2018" name="Genome Announc.">
        <title>Genome Sequence of Geothermobacter sp. HR-1 Iron Reducer from the Loihi Seamount.</title>
        <authorList>
            <person name="Smith H."/>
            <person name="Abuyen K."/>
            <person name="Tremblay J."/>
            <person name="Savalia P."/>
            <person name="Perez-Rodriguez I."/>
            <person name="Emerson D."/>
            <person name="Tully B."/>
            <person name="Amend J."/>
        </authorList>
    </citation>
    <scope>NUCLEOTIDE SEQUENCE [LARGE SCALE GENOMIC DNA]</scope>
    <source>
        <strain evidence="14 15">HR-1</strain>
    </source>
</reference>
<keyword evidence="3 10" id="KW-1134">Transmembrane beta strand</keyword>
<dbReference type="GO" id="GO:0009279">
    <property type="term" value="C:cell outer membrane"/>
    <property type="evidence" value="ECO:0007669"/>
    <property type="project" value="UniProtKB-SubCell"/>
</dbReference>
<evidence type="ECO:0000256" key="10">
    <source>
        <dbReference type="PROSITE-ProRule" id="PRU01360"/>
    </source>
</evidence>
<evidence type="ECO:0000313" key="14">
    <source>
        <dbReference type="EMBL" id="PNU21386.1"/>
    </source>
</evidence>
<dbReference type="InterPro" id="IPR039426">
    <property type="entry name" value="TonB-dep_rcpt-like"/>
</dbReference>
<keyword evidence="5" id="KW-0732">Signal</keyword>
<evidence type="ECO:0000259" key="13">
    <source>
        <dbReference type="Pfam" id="PF07715"/>
    </source>
</evidence>
<dbReference type="Gene3D" id="2.40.170.20">
    <property type="entry name" value="TonB-dependent receptor, beta-barrel domain"/>
    <property type="match status" value="1"/>
</dbReference>
<evidence type="ECO:0000256" key="9">
    <source>
        <dbReference type="ARBA" id="ARBA00023237"/>
    </source>
</evidence>
<dbReference type="InterPro" id="IPR000531">
    <property type="entry name" value="Beta-barrel_TonB"/>
</dbReference>
<keyword evidence="8 14" id="KW-0675">Receptor</keyword>
<dbReference type="InterPro" id="IPR037066">
    <property type="entry name" value="Plug_dom_sf"/>
</dbReference>
<dbReference type="EMBL" id="PPFX01000003">
    <property type="protein sequence ID" value="PNU21386.1"/>
    <property type="molecule type" value="Genomic_DNA"/>
</dbReference>
<keyword evidence="2 10" id="KW-0813">Transport</keyword>
<dbReference type="GO" id="GO:0015344">
    <property type="term" value="F:siderophore uptake transmembrane transporter activity"/>
    <property type="evidence" value="ECO:0007669"/>
    <property type="project" value="TreeGrafter"/>
</dbReference>
<keyword evidence="6 11" id="KW-0798">TonB box</keyword>
<dbReference type="Proteomes" id="UP000236340">
    <property type="component" value="Unassembled WGS sequence"/>
</dbReference>
<evidence type="ECO:0000256" key="11">
    <source>
        <dbReference type="RuleBase" id="RU003357"/>
    </source>
</evidence>
<organism evidence="14 15">
    <name type="scientific">Geothermobacter hydrogeniphilus</name>
    <dbReference type="NCBI Taxonomy" id="1969733"/>
    <lineage>
        <taxon>Bacteria</taxon>
        <taxon>Pseudomonadati</taxon>
        <taxon>Thermodesulfobacteriota</taxon>
        <taxon>Desulfuromonadia</taxon>
        <taxon>Desulfuromonadales</taxon>
        <taxon>Geothermobacteraceae</taxon>
        <taxon>Geothermobacter</taxon>
    </lineage>
</organism>
<feature type="domain" description="TonB-dependent receptor-like beta-barrel" evidence="12">
    <location>
        <begin position="244"/>
        <end position="672"/>
    </location>
</feature>
<feature type="domain" description="TonB-dependent receptor plug" evidence="13">
    <location>
        <begin position="84"/>
        <end position="192"/>
    </location>
</feature>
<dbReference type="PROSITE" id="PS52016">
    <property type="entry name" value="TONB_DEPENDENT_REC_3"/>
    <property type="match status" value="1"/>
</dbReference>
<dbReference type="PANTHER" id="PTHR30069">
    <property type="entry name" value="TONB-DEPENDENT OUTER MEMBRANE RECEPTOR"/>
    <property type="match status" value="1"/>
</dbReference>
<comment type="similarity">
    <text evidence="10 11">Belongs to the TonB-dependent receptor family.</text>
</comment>
<comment type="caution">
    <text evidence="14">The sequence shown here is derived from an EMBL/GenBank/DDBJ whole genome shotgun (WGS) entry which is preliminary data.</text>
</comment>
<evidence type="ECO:0000313" key="15">
    <source>
        <dbReference type="Proteomes" id="UP000236340"/>
    </source>
</evidence>
<dbReference type="GO" id="GO:0044718">
    <property type="term" value="P:siderophore transmembrane transport"/>
    <property type="evidence" value="ECO:0007669"/>
    <property type="project" value="TreeGrafter"/>
</dbReference>
<dbReference type="PANTHER" id="PTHR30069:SF29">
    <property type="entry name" value="HEMOGLOBIN AND HEMOGLOBIN-HAPTOGLOBIN-BINDING PROTEIN 1-RELATED"/>
    <property type="match status" value="1"/>
</dbReference>
<keyword evidence="7 10" id="KW-0472">Membrane</keyword>
<proteinExistence type="inferred from homology"/>
<protein>
    <submittedName>
        <fullName evidence="14">TonB-dependent receptor</fullName>
    </submittedName>
</protein>
<evidence type="ECO:0000256" key="4">
    <source>
        <dbReference type="ARBA" id="ARBA00022692"/>
    </source>
</evidence>
<name>A0A2K2HDM2_9BACT</name>
<evidence type="ECO:0000259" key="12">
    <source>
        <dbReference type="Pfam" id="PF00593"/>
    </source>
</evidence>